<accession>A0AAE0RM07</accession>
<reference evidence="1" key="1">
    <citation type="journal article" date="2021" name="Genome Biol. Evol.">
        <title>A High-Quality Reference Genome for a Parasitic Bivalve with Doubly Uniparental Inheritance (Bivalvia: Unionida).</title>
        <authorList>
            <person name="Smith C.H."/>
        </authorList>
    </citation>
    <scope>NUCLEOTIDE SEQUENCE</scope>
    <source>
        <strain evidence="1">CHS0354</strain>
    </source>
</reference>
<reference evidence="1" key="3">
    <citation type="submission" date="2023-05" db="EMBL/GenBank/DDBJ databases">
        <authorList>
            <person name="Smith C.H."/>
        </authorList>
    </citation>
    <scope>NUCLEOTIDE SEQUENCE</scope>
    <source>
        <strain evidence="1">CHS0354</strain>
        <tissue evidence="1">Mantle</tissue>
    </source>
</reference>
<dbReference type="CDD" id="cd09487">
    <property type="entry name" value="SAM_superfamily"/>
    <property type="match status" value="1"/>
</dbReference>
<reference evidence="1" key="2">
    <citation type="journal article" date="2021" name="Genome Biol. Evol.">
        <title>Developing a high-quality reference genome for a parasitic bivalve with doubly uniparental inheritance (Bivalvia: Unionida).</title>
        <authorList>
            <person name="Smith C.H."/>
        </authorList>
    </citation>
    <scope>NUCLEOTIDE SEQUENCE</scope>
    <source>
        <strain evidence="1">CHS0354</strain>
        <tissue evidence="1">Mantle</tissue>
    </source>
</reference>
<dbReference type="InterPro" id="IPR013761">
    <property type="entry name" value="SAM/pointed_sf"/>
</dbReference>
<evidence type="ECO:0000313" key="2">
    <source>
        <dbReference type="Proteomes" id="UP001195483"/>
    </source>
</evidence>
<organism evidence="1 2">
    <name type="scientific">Potamilus streckersoni</name>
    <dbReference type="NCBI Taxonomy" id="2493646"/>
    <lineage>
        <taxon>Eukaryota</taxon>
        <taxon>Metazoa</taxon>
        <taxon>Spiralia</taxon>
        <taxon>Lophotrochozoa</taxon>
        <taxon>Mollusca</taxon>
        <taxon>Bivalvia</taxon>
        <taxon>Autobranchia</taxon>
        <taxon>Heteroconchia</taxon>
        <taxon>Palaeoheterodonta</taxon>
        <taxon>Unionida</taxon>
        <taxon>Unionoidea</taxon>
        <taxon>Unionidae</taxon>
        <taxon>Ambleminae</taxon>
        <taxon>Lampsilini</taxon>
        <taxon>Potamilus</taxon>
    </lineage>
</organism>
<evidence type="ECO:0000313" key="1">
    <source>
        <dbReference type="EMBL" id="KAK3575899.1"/>
    </source>
</evidence>
<dbReference type="AlphaFoldDB" id="A0AAE0RM07"/>
<evidence type="ECO:0008006" key="3">
    <source>
        <dbReference type="Google" id="ProtNLM"/>
    </source>
</evidence>
<dbReference type="EMBL" id="JAEAOA010000057">
    <property type="protein sequence ID" value="KAK3575899.1"/>
    <property type="molecule type" value="Genomic_DNA"/>
</dbReference>
<dbReference type="Gene3D" id="1.10.150.50">
    <property type="entry name" value="Transcription Factor, Ets-1"/>
    <property type="match status" value="1"/>
</dbReference>
<comment type="caution">
    <text evidence="1">The sequence shown here is derived from an EMBL/GenBank/DDBJ whole genome shotgun (WGS) entry which is preliminary data.</text>
</comment>
<proteinExistence type="predicted"/>
<keyword evidence="2" id="KW-1185">Reference proteome</keyword>
<dbReference type="Proteomes" id="UP001195483">
    <property type="component" value="Unassembled WGS sequence"/>
</dbReference>
<name>A0AAE0RM07_9BIVA</name>
<dbReference type="SUPFAM" id="SSF47769">
    <property type="entry name" value="SAM/Pointed domain"/>
    <property type="match status" value="1"/>
</dbReference>
<gene>
    <name evidence="1" type="ORF">CHS0354_000174</name>
</gene>
<sequence length="511" mass="57237">MRRGEVTSKIKAYRSEYENFKPLLLPKMTEKTQHSLSKSNKAEESSLYETLPVGGLDQMSNGLDQMSNGAQKSVDKTHMQNDKQWINKPKDVKIASPCQQHLYNKYFEAEVTECTENGLNKIIRGSETSKKPLAKPTHPIQHADADALLLPSYGLQNEHATSSKTVAGTPALVKQRISICRQPDTGINNIDTDFLSNVYENTMKGGEVEMHRANNTSSQVAVSKGNDKRQCSAMQRKEMTYLHSSGENREIVHDVDDSSLVYENIPMQMPTNVEKDMTKSHTFHTMTKRTDDHAQHDAMVPNPLSPLGRDGTNFAFSTNKQNDTKQNSQHTVTQKADKIQLVLPATKKPPVSAKPTIVSLQTKLPAQVENKNTHKAKKDLPYDAIKEPEVDNDITASTILLDYDDKILSEKSTKANPKSNLIQSTQFSLQQQGQVFKAKQINVKQLKVNDLGVWMAEKLRLGKYVSHFAEEMIDGALLVDLEEDMLITSFGFSVLEAKRLRKFATEGHVPT</sequence>
<protein>
    <recommendedName>
        <fullName evidence="3">SAM domain-containing protein</fullName>
    </recommendedName>
</protein>